<dbReference type="PANTHER" id="PTHR19879:SF9">
    <property type="entry name" value="TRANSCRIPTION INITIATION FACTOR TFIID SUBUNIT 5"/>
    <property type="match status" value="1"/>
</dbReference>
<feature type="region of interest" description="Disordered" evidence="1">
    <location>
        <begin position="25"/>
        <end position="65"/>
    </location>
</feature>
<evidence type="ECO:0000256" key="1">
    <source>
        <dbReference type="SAM" id="MobiDB-lite"/>
    </source>
</evidence>
<dbReference type="Proteomes" id="UP001242480">
    <property type="component" value="Unassembled WGS sequence"/>
</dbReference>
<evidence type="ECO:0000256" key="2">
    <source>
        <dbReference type="SAM" id="Phobius"/>
    </source>
</evidence>
<keyword evidence="4" id="KW-1185">Reference proteome</keyword>
<comment type="caution">
    <text evidence="3">The sequence shown here is derived from an EMBL/GenBank/DDBJ whole genome shotgun (WGS) entry which is preliminary data.</text>
</comment>
<keyword evidence="2" id="KW-0472">Membrane</keyword>
<keyword evidence="2" id="KW-0812">Transmembrane</keyword>
<protein>
    <submittedName>
        <fullName evidence="3">WD40 repeat protein</fullName>
    </submittedName>
</protein>
<dbReference type="InterPro" id="IPR015943">
    <property type="entry name" value="WD40/YVTN_repeat-like_dom_sf"/>
</dbReference>
<organism evidence="3 4">
    <name type="scientific">Labrys wisconsinensis</name>
    <dbReference type="NCBI Taxonomy" id="425677"/>
    <lineage>
        <taxon>Bacteria</taxon>
        <taxon>Pseudomonadati</taxon>
        <taxon>Pseudomonadota</taxon>
        <taxon>Alphaproteobacteria</taxon>
        <taxon>Hyphomicrobiales</taxon>
        <taxon>Xanthobacteraceae</taxon>
        <taxon>Labrys</taxon>
    </lineage>
</organism>
<dbReference type="EMBL" id="JAUSVX010000002">
    <property type="protein sequence ID" value="MDQ0468943.1"/>
    <property type="molecule type" value="Genomic_DNA"/>
</dbReference>
<dbReference type="SUPFAM" id="SSF82171">
    <property type="entry name" value="DPP6 N-terminal domain-like"/>
    <property type="match status" value="1"/>
</dbReference>
<feature type="transmembrane region" description="Helical" evidence="2">
    <location>
        <begin position="70"/>
        <end position="91"/>
    </location>
</feature>
<reference evidence="3 4" key="1">
    <citation type="submission" date="2023-07" db="EMBL/GenBank/DDBJ databases">
        <title>Genomic Encyclopedia of Type Strains, Phase IV (KMG-IV): sequencing the most valuable type-strain genomes for metagenomic binning, comparative biology and taxonomic classification.</title>
        <authorList>
            <person name="Goeker M."/>
        </authorList>
    </citation>
    <scope>NUCLEOTIDE SEQUENCE [LARGE SCALE GENOMIC DNA]</scope>
    <source>
        <strain evidence="3 4">DSM 19619</strain>
    </source>
</reference>
<dbReference type="SMART" id="SM00320">
    <property type="entry name" value="WD40"/>
    <property type="match status" value="4"/>
</dbReference>
<dbReference type="SUPFAM" id="SSF50969">
    <property type="entry name" value="YVTN repeat-like/Quinoprotein amine dehydrogenase"/>
    <property type="match status" value="1"/>
</dbReference>
<sequence>MDLAGLGHEHAGDGRLAAAALLRRRHRGSRRRADAHRPAKPARGSAGMTSATVPSSERGKSARRRPSRPWTIAIVLIAAFVLIPAAIAYGVRTYVGGAQRAFDARLVRPDGTPDPVTALAWAPGTQGPLFVGTQSGGFYRIGREGAFGRGEIGTAATGTQAGAPGTPGAEVLGFAMAISQAQGGGPTQYSYPRLVVRDRRAAQPGGPAPVRLGSIPVDGGLFAATADAGFSLVAGRSAQAEADPKAQQSKAPAPDGVALVRWRLPPSGQASEVGPIADIRDARAVAALPGTSAVVGGDGAGGVFAIDASRPVGGGSGAPFVARSAGHDVAVAALAVAASPDVFASADFATAAADGSLLTWKLLQGNPWTLSRRPVIVPGRTWTRDEPAPASPWARLLAMSDDGSKLVLRNDAGNDILYRLGGAGQPAASIDLTQPSGSGGDTANGNERAAAIRVDALRLLLVAPPRTTGILFSPDWVPREEETLDFGVDLSAPGTGVTIDPTITRAAVWSTRDGLDQLEVFNVASRQRIGRTHVFATPITSAALSPAGTMLAVATSDGALLILDAVTGVPLASVSGVWAQRLVYSADGLRILVAGTPTRLGDGGFKVLSARSLRTLVDKPPSLPNGFVRFSGDGSRAVRPATGNAFEVLDTGTGRSIATVATGGAAAIAEIAVSGDGSRIALRDADGTLSAWTERADDKAAGLMPALAEDGLRLSADGSTLLLREPSGRLHLSRLSPGDAGQFVLEPFHPEIEATQAELAADGSFVVAAEADGGIRVVPTTETGANYVLPGAGDVIHRMAISPDGGFIAAADSGGRLRVVDLDRAGVVAALPLSSLPIHPRSAVLAVQPLDDAPSAATTGGAVPDGGFAIVLGGSRDLTAARALVDQAGAAGFAAAGLRVYLRQGWYRPVALFATAEQRDQALRPAREISPMTADAYAQSLQGWCPDAVGTTGVWTCPGSWVAAAPTASPAKK</sequence>
<evidence type="ECO:0000313" key="3">
    <source>
        <dbReference type="EMBL" id="MDQ0468943.1"/>
    </source>
</evidence>
<accession>A0ABU0J652</accession>
<dbReference type="PANTHER" id="PTHR19879">
    <property type="entry name" value="TRANSCRIPTION INITIATION FACTOR TFIID"/>
    <property type="match status" value="1"/>
</dbReference>
<name>A0ABU0J652_9HYPH</name>
<dbReference type="InterPro" id="IPR011044">
    <property type="entry name" value="Quino_amine_DH_bsu"/>
</dbReference>
<keyword evidence="2" id="KW-1133">Transmembrane helix</keyword>
<dbReference type="Gene3D" id="2.130.10.10">
    <property type="entry name" value="YVTN repeat-like/Quinoprotein amine dehydrogenase"/>
    <property type="match status" value="2"/>
</dbReference>
<proteinExistence type="predicted"/>
<gene>
    <name evidence="3" type="ORF">QO011_001943</name>
</gene>
<dbReference type="RefSeq" id="WP_307270812.1">
    <property type="nucleotide sequence ID" value="NZ_JAUSVX010000002.1"/>
</dbReference>
<dbReference type="InterPro" id="IPR001680">
    <property type="entry name" value="WD40_rpt"/>
</dbReference>
<evidence type="ECO:0000313" key="4">
    <source>
        <dbReference type="Proteomes" id="UP001242480"/>
    </source>
</evidence>